<dbReference type="AlphaFoldDB" id="A0AAD4UV02"/>
<comment type="caution">
    <text evidence="2">The sequence shown here is derived from an EMBL/GenBank/DDBJ whole genome shotgun (WGS) entry which is preliminary data.</text>
</comment>
<name>A0AAD4UV02_PRUDU</name>
<evidence type="ECO:0000313" key="3">
    <source>
        <dbReference type="Proteomes" id="UP001054821"/>
    </source>
</evidence>
<feature type="region of interest" description="Disordered" evidence="1">
    <location>
        <begin position="1"/>
        <end position="21"/>
    </location>
</feature>
<organism evidence="2 3">
    <name type="scientific">Prunus dulcis</name>
    <name type="common">Almond</name>
    <name type="synonym">Amygdalus dulcis</name>
    <dbReference type="NCBI Taxonomy" id="3755"/>
    <lineage>
        <taxon>Eukaryota</taxon>
        <taxon>Viridiplantae</taxon>
        <taxon>Streptophyta</taxon>
        <taxon>Embryophyta</taxon>
        <taxon>Tracheophyta</taxon>
        <taxon>Spermatophyta</taxon>
        <taxon>Magnoliopsida</taxon>
        <taxon>eudicotyledons</taxon>
        <taxon>Gunneridae</taxon>
        <taxon>Pentapetalae</taxon>
        <taxon>rosids</taxon>
        <taxon>fabids</taxon>
        <taxon>Rosales</taxon>
        <taxon>Rosaceae</taxon>
        <taxon>Amygdaloideae</taxon>
        <taxon>Amygdaleae</taxon>
        <taxon>Prunus</taxon>
    </lineage>
</organism>
<protein>
    <submittedName>
        <fullName evidence="2">Uncharacterized protein</fullName>
    </submittedName>
</protein>
<proteinExistence type="predicted"/>
<evidence type="ECO:0000256" key="1">
    <source>
        <dbReference type="SAM" id="MobiDB-lite"/>
    </source>
</evidence>
<dbReference type="EMBL" id="JAJFAZ020000008">
    <property type="protein sequence ID" value="KAI5312391.1"/>
    <property type="molecule type" value="Genomic_DNA"/>
</dbReference>
<evidence type="ECO:0000313" key="2">
    <source>
        <dbReference type="EMBL" id="KAI5312391.1"/>
    </source>
</evidence>
<dbReference type="Proteomes" id="UP001054821">
    <property type="component" value="Chromosome 8"/>
</dbReference>
<sequence>MSEVKAQATDSRPRFPEPGDGGAFTLIGSSNSFIDMFTALWRGHEGVSIREIGEFKRHATRIRQGAVLFPEFICDTGGGI</sequence>
<gene>
    <name evidence="2" type="ORF">L3X38_041564</name>
</gene>
<reference evidence="2 3" key="1">
    <citation type="journal article" date="2022" name="G3 (Bethesda)">
        <title>Whole-genome sequence and methylome profiling of the almond [Prunus dulcis (Mill.) D.A. Webb] cultivar 'Nonpareil'.</title>
        <authorList>
            <person name="D'Amico-Willman K.M."/>
            <person name="Ouma W.Z."/>
            <person name="Meulia T."/>
            <person name="Sideli G.M."/>
            <person name="Gradziel T.M."/>
            <person name="Fresnedo-Ramirez J."/>
        </authorList>
    </citation>
    <scope>NUCLEOTIDE SEQUENCE [LARGE SCALE GENOMIC DNA]</scope>
    <source>
        <strain evidence="2">Clone GOH B32 T37-40</strain>
    </source>
</reference>
<accession>A0AAD4UV02</accession>
<keyword evidence="3" id="KW-1185">Reference proteome</keyword>